<proteinExistence type="predicted"/>
<dbReference type="Proteomes" id="UP000077465">
    <property type="component" value="Chromosome"/>
</dbReference>
<dbReference type="AlphaFoldDB" id="A0AAC8PVX5"/>
<gene>
    <name evidence="1" type="ORF">AAX06_06180</name>
</gene>
<name>A0AAC8PVX5_9GAMM</name>
<evidence type="ECO:0000313" key="2">
    <source>
        <dbReference type="Proteomes" id="UP000077465"/>
    </source>
</evidence>
<evidence type="ECO:0000313" key="1">
    <source>
        <dbReference type="EMBL" id="AKG07811.1"/>
    </source>
</evidence>
<organism evidence="1 2">
    <name type="scientific">Moraxella bovoculi</name>
    <dbReference type="NCBI Taxonomy" id="386891"/>
    <lineage>
        <taxon>Bacteria</taxon>
        <taxon>Pseudomonadati</taxon>
        <taxon>Pseudomonadota</taxon>
        <taxon>Gammaproteobacteria</taxon>
        <taxon>Moraxellales</taxon>
        <taxon>Moraxellaceae</taxon>
        <taxon>Moraxella</taxon>
    </lineage>
</organism>
<protein>
    <submittedName>
        <fullName evidence="1">Uncharacterized protein</fullName>
    </submittedName>
</protein>
<dbReference type="RefSeq" id="WP_046699271.1">
    <property type="nucleotide sequence ID" value="NZ_CP011376.1"/>
</dbReference>
<dbReference type="EMBL" id="CP011376">
    <property type="protein sequence ID" value="AKG07811.1"/>
    <property type="molecule type" value="Genomic_DNA"/>
</dbReference>
<sequence>MKFSNINGHMAMSLHPNKSSYFVGDWDNPKVREKIFKKPRKYIVEMQLKSIDGAKAVTEYKINIKCSKWDLSKEIFRALKDVQEDYPDVPIDYTQSYAIIKLNKDT</sequence>
<reference evidence="1 2" key="1">
    <citation type="submission" date="2015-05" db="EMBL/GenBank/DDBJ databases">
        <authorList>
            <person name="Dickey A."/>
            <person name="Clawson M."/>
            <person name="Bono J."/>
            <person name="Loy J.D."/>
        </authorList>
    </citation>
    <scope>NUCLEOTIDE SEQUENCE [LARGE SCALE GENOMIC DNA]</scope>
    <source>
        <strain evidence="1 2">22581</strain>
    </source>
</reference>
<accession>A0AAC8PVX5</accession>